<keyword evidence="2" id="KW-1185">Reference proteome</keyword>
<dbReference type="InParanoid" id="V4SY10"/>
<accession>V4SY10</accession>
<reference evidence="1 2" key="1">
    <citation type="submission" date="2013-10" db="EMBL/GenBank/DDBJ databases">
        <authorList>
            <consortium name="International Citrus Genome Consortium"/>
            <person name="Jenkins J."/>
            <person name="Schmutz J."/>
            <person name="Prochnik S."/>
            <person name="Rokhsar D."/>
            <person name="Gmitter F."/>
            <person name="Ollitrault P."/>
            <person name="Machado M."/>
            <person name="Talon M."/>
            <person name="Wincker P."/>
            <person name="Jaillon O."/>
            <person name="Morgante M."/>
        </authorList>
    </citation>
    <scope>NUCLEOTIDE SEQUENCE</scope>
    <source>
        <strain evidence="2">cv. Clemenules</strain>
    </source>
</reference>
<protein>
    <submittedName>
        <fullName evidence="1">Uncharacterized protein</fullName>
    </submittedName>
</protein>
<dbReference type="Proteomes" id="UP000030687">
    <property type="component" value="Unassembled WGS sequence"/>
</dbReference>
<sequence>MELIPNYNSSERYWRRRGYQKLNDARKMNVTVI</sequence>
<gene>
    <name evidence="1" type="ORF">CICLE_v10013668mg</name>
</gene>
<evidence type="ECO:0000313" key="2">
    <source>
        <dbReference type="Proteomes" id="UP000030687"/>
    </source>
</evidence>
<dbReference type="AlphaFoldDB" id="V4SY10"/>
<organism evidence="1 2">
    <name type="scientific">Citrus clementina</name>
    <name type="common">Clementine</name>
    <name type="synonym">Citrus deliciosa x Citrus sinensis</name>
    <dbReference type="NCBI Taxonomy" id="85681"/>
    <lineage>
        <taxon>Eukaryota</taxon>
        <taxon>Viridiplantae</taxon>
        <taxon>Streptophyta</taxon>
        <taxon>Embryophyta</taxon>
        <taxon>Tracheophyta</taxon>
        <taxon>Spermatophyta</taxon>
        <taxon>Magnoliopsida</taxon>
        <taxon>eudicotyledons</taxon>
        <taxon>Gunneridae</taxon>
        <taxon>Pentapetalae</taxon>
        <taxon>rosids</taxon>
        <taxon>malvids</taxon>
        <taxon>Sapindales</taxon>
        <taxon>Rutaceae</taxon>
        <taxon>Aurantioideae</taxon>
        <taxon>Citrus</taxon>
    </lineage>
</organism>
<feature type="non-terminal residue" evidence="1">
    <location>
        <position position="33"/>
    </location>
</feature>
<evidence type="ECO:0000313" key="1">
    <source>
        <dbReference type="EMBL" id="ESR43955.1"/>
    </source>
</evidence>
<dbReference type="EMBL" id="KI536861">
    <property type="protein sequence ID" value="ESR43955.1"/>
    <property type="molecule type" value="Genomic_DNA"/>
</dbReference>
<dbReference type="Gramene" id="ESR43955">
    <property type="protein sequence ID" value="ESR43955"/>
    <property type="gene ID" value="CICLE_v10013668mg"/>
</dbReference>
<dbReference type="KEGG" id="cic:CICLE_v10013668mg"/>
<name>V4SY10_CITCL</name>
<proteinExistence type="predicted"/>